<comment type="similarity">
    <text evidence="1">Belongs to the anhydro-N-acetylmuramic acid kinase family.</text>
</comment>
<keyword evidence="1" id="KW-0119">Carbohydrate metabolism</keyword>
<dbReference type="PANTHER" id="PTHR30605:SF0">
    <property type="entry name" value="ANHYDRO-N-ACETYLMURAMIC ACID KINASE"/>
    <property type="match status" value="1"/>
</dbReference>
<dbReference type="SUPFAM" id="SSF53067">
    <property type="entry name" value="Actin-like ATPase domain"/>
    <property type="match status" value="1"/>
</dbReference>
<name>A0ABV7EL63_9GAMM</name>
<keyword evidence="1" id="KW-0547">Nucleotide-binding</keyword>
<comment type="caution">
    <text evidence="2">The sequence shown here is derived from an EMBL/GenBank/DDBJ whole genome shotgun (WGS) entry which is preliminary data.</text>
</comment>
<evidence type="ECO:0000313" key="2">
    <source>
        <dbReference type="EMBL" id="MFC3103447.1"/>
    </source>
</evidence>
<gene>
    <name evidence="1" type="primary">anmK</name>
    <name evidence="2" type="ORF">ACFOSU_06040</name>
</gene>
<comment type="function">
    <text evidence="1">Catalyzes the specific phosphorylation of 1,6-anhydro-N-acetylmuramic acid (anhMurNAc) with the simultaneous cleavage of the 1,6-anhydro ring, generating MurNAc-6-P. Is required for the utilization of anhMurNAc either imported from the medium or derived from its own cell wall murein, and thus plays a role in cell wall recycling.</text>
</comment>
<dbReference type="EC" id="2.7.1.170" evidence="1"/>
<protein>
    <recommendedName>
        <fullName evidence="1">Anhydro-N-acetylmuramic acid kinase</fullName>
        <ecNumber evidence="1">2.7.1.170</ecNumber>
    </recommendedName>
    <alternativeName>
        <fullName evidence="1">AnhMurNAc kinase</fullName>
    </alternativeName>
</protein>
<dbReference type="Gene3D" id="3.30.420.40">
    <property type="match status" value="2"/>
</dbReference>
<comment type="pathway">
    <text evidence="1">Amino-sugar metabolism; 1,6-anhydro-N-acetylmuramate degradation.</text>
</comment>
<feature type="binding site" evidence="1">
    <location>
        <begin position="16"/>
        <end position="23"/>
    </location>
    <ligand>
        <name>ATP</name>
        <dbReference type="ChEBI" id="CHEBI:30616"/>
    </ligand>
</feature>
<organism evidence="2 3">
    <name type="scientific">Salinisphaera aquimarina</name>
    <dbReference type="NCBI Taxonomy" id="2094031"/>
    <lineage>
        <taxon>Bacteria</taxon>
        <taxon>Pseudomonadati</taxon>
        <taxon>Pseudomonadota</taxon>
        <taxon>Gammaproteobacteria</taxon>
        <taxon>Salinisphaerales</taxon>
        <taxon>Salinisphaeraceae</taxon>
        <taxon>Salinisphaera</taxon>
    </lineage>
</organism>
<dbReference type="RefSeq" id="WP_380687490.1">
    <property type="nucleotide sequence ID" value="NZ_JBHRSS010000003.1"/>
</dbReference>
<dbReference type="Proteomes" id="UP001595462">
    <property type="component" value="Unassembled WGS sequence"/>
</dbReference>
<evidence type="ECO:0000256" key="1">
    <source>
        <dbReference type="HAMAP-Rule" id="MF_01270"/>
    </source>
</evidence>
<dbReference type="PANTHER" id="PTHR30605">
    <property type="entry name" value="ANHYDRO-N-ACETYLMURAMIC ACID KINASE"/>
    <property type="match status" value="1"/>
</dbReference>
<dbReference type="GO" id="GO:0016301">
    <property type="term" value="F:kinase activity"/>
    <property type="evidence" value="ECO:0007669"/>
    <property type="project" value="UniProtKB-KW"/>
</dbReference>
<keyword evidence="3" id="KW-1185">Reference proteome</keyword>
<dbReference type="CDD" id="cd24050">
    <property type="entry name" value="ASKHA_NBD_ANMK"/>
    <property type="match status" value="1"/>
</dbReference>
<evidence type="ECO:0000313" key="3">
    <source>
        <dbReference type="Proteomes" id="UP001595462"/>
    </source>
</evidence>
<keyword evidence="1 2" id="KW-0808">Transferase</keyword>
<sequence>MALVTASPLYIGLMSGTSVDAADAVLVRFSEQGYPEILATHAQPPERGLRDDLLHLSQQVAGISLAKFGELDQRVGAWFAEAALALIDKAGIKAADVDAIGSHGQTVRHEPSARYPFSLQLGSPSLVAARVGCRVVADFRNSDIAVGGQGAPLVPAFHRALFADPTRHRIIINIGGIANLTVLPAGASDDSAHVTGFDTGPGNALMDAWIAAHLKQPLDEDGHWAAGGKVDDGLLALMMSDAYLDRPAPKSTGREYFNLDWLQAQIHSRPSPPIPADVQATLCEFSARTIAQAINEYGPGDEQLLLCGGGVRNAELCRRLQALVAPREMIRTDDYGVDSDWVEAVAFAWLAMRTVNGRSGNVPSVTGASTAVPLGGIYQSRSSD</sequence>
<keyword evidence="1 2" id="KW-0418">Kinase</keyword>
<dbReference type="InterPro" id="IPR043129">
    <property type="entry name" value="ATPase_NBD"/>
</dbReference>
<dbReference type="Pfam" id="PF03702">
    <property type="entry name" value="AnmK"/>
    <property type="match status" value="1"/>
</dbReference>
<comment type="catalytic activity">
    <reaction evidence="1">
        <text>1,6-anhydro-N-acetyl-beta-muramate + ATP + H2O = N-acetyl-D-muramate 6-phosphate + ADP + H(+)</text>
        <dbReference type="Rhea" id="RHEA:24952"/>
        <dbReference type="ChEBI" id="CHEBI:15377"/>
        <dbReference type="ChEBI" id="CHEBI:15378"/>
        <dbReference type="ChEBI" id="CHEBI:30616"/>
        <dbReference type="ChEBI" id="CHEBI:58690"/>
        <dbReference type="ChEBI" id="CHEBI:58722"/>
        <dbReference type="ChEBI" id="CHEBI:456216"/>
        <dbReference type="EC" id="2.7.1.170"/>
    </reaction>
</comment>
<dbReference type="InterPro" id="IPR005338">
    <property type="entry name" value="Anhydro_N_Ac-Mur_kinase"/>
</dbReference>
<comment type="pathway">
    <text evidence="1">Cell wall biogenesis; peptidoglycan recycling.</text>
</comment>
<dbReference type="NCBIfam" id="NF007148">
    <property type="entry name" value="PRK09585.3-2"/>
    <property type="match status" value="1"/>
</dbReference>
<dbReference type="EMBL" id="JBHRSS010000003">
    <property type="protein sequence ID" value="MFC3103447.1"/>
    <property type="molecule type" value="Genomic_DNA"/>
</dbReference>
<keyword evidence="1" id="KW-0067">ATP-binding</keyword>
<accession>A0ABV7EL63</accession>
<dbReference type="HAMAP" id="MF_01270">
    <property type="entry name" value="AnhMurNAc_kinase"/>
    <property type="match status" value="1"/>
</dbReference>
<reference evidence="3" key="1">
    <citation type="journal article" date="2019" name="Int. J. Syst. Evol. Microbiol.">
        <title>The Global Catalogue of Microorganisms (GCM) 10K type strain sequencing project: providing services to taxonomists for standard genome sequencing and annotation.</title>
        <authorList>
            <consortium name="The Broad Institute Genomics Platform"/>
            <consortium name="The Broad Institute Genome Sequencing Center for Infectious Disease"/>
            <person name="Wu L."/>
            <person name="Ma J."/>
        </authorList>
    </citation>
    <scope>NUCLEOTIDE SEQUENCE [LARGE SCALE GENOMIC DNA]</scope>
    <source>
        <strain evidence="3">KCTC 52640</strain>
    </source>
</reference>
<dbReference type="NCBIfam" id="NF007139">
    <property type="entry name" value="PRK09585.1-3"/>
    <property type="match status" value="1"/>
</dbReference>
<proteinExistence type="inferred from homology"/>